<proteinExistence type="predicted"/>
<dbReference type="Proteomes" id="UP000216335">
    <property type="component" value="Unassembled WGS sequence"/>
</dbReference>
<evidence type="ECO:0000313" key="1">
    <source>
        <dbReference type="EMBL" id="OZV62492.1"/>
    </source>
</evidence>
<sequence>MPNFLDFRFSFEKAPFIITKLRKIPFPLAVPCCKVLKSLISKGQHPILSTFHGPQNRI</sequence>
<dbReference type="EMBL" id="NGJQ01000005">
    <property type="protein sequence ID" value="OZV62492.1"/>
    <property type="molecule type" value="Genomic_DNA"/>
</dbReference>
<accession>A0AB36PZ42</accession>
<gene>
    <name evidence="1" type="ORF">BI318_07215</name>
</gene>
<protein>
    <submittedName>
        <fullName evidence="1">Transporter</fullName>
    </submittedName>
</protein>
<reference evidence="1 2" key="1">
    <citation type="submission" date="2017-05" db="EMBL/GenBank/DDBJ databases">
        <title>The genome sequence of the facultative intracellular pathogen Brucella melitensis KIV-L.</title>
        <authorList>
            <person name="Pisarenko S."/>
            <person name="Kovalev D."/>
            <person name="Khachaturova A."/>
            <person name="Kulichenko A."/>
        </authorList>
    </citation>
    <scope>NUCLEOTIDE SEQUENCE [LARGE SCALE GENOMIC DNA]</scope>
    <source>
        <strain evidence="1 2">KIV-L</strain>
    </source>
</reference>
<dbReference type="AlphaFoldDB" id="A0AB36PZ42"/>
<organism evidence="1 2">
    <name type="scientific">Brucella melitensis</name>
    <dbReference type="NCBI Taxonomy" id="29459"/>
    <lineage>
        <taxon>Bacteria</taxon>
        <taxon>Pseudomonadati</taxon>
        <taxon>Pseudomonadota</taxon>
        <taxon>Alphaproteobacteria</taxon>
        <taxon>Hyphomicrobiales</taxon>
        <taxon>Brucellaceae</taxon>
        <taxon>Brucella/Ochrobactrum group</taxon>
        <taxon>Brucella</taxon>
    </lineage>
</organism>
<name>A0AB36PZ42_BRUML</name>
<evidence type="ECO:0000313" key="2">
    <source>
        <dbReference type="Proteomes" id="UP000216335"/>
    </source>
</evidence>
<comment type="caution">
    <text evidence="1">The sequence shown here is derived from an EMBL/GenBank/DDBJ whole genome shotgun (WGS) entry which is preliminary data.</text>
</comment>